<organism evidence="1 2">
    <name type="scientific">Dioscorea alata</name>
    <name type="common">Purple yam</name>
    <dbReference type="NCBI Taxonomy" id="55571"/>
    <lineage>
        <taxon>Eukaryota</taxon>
        <taxon>Viridiplantae</taxon>
        <taxon>Streptophyta</taxon>
        <taxon>Embryophyta</taxon>
        <taxon>Tracheophyta</taxon>
        <taxon>Spermatophyta</taxon>
        <taxon>Magnoliopsida</taxon>
        <taxon>Liliopsida</taxon>
        <taxon>Dioscoreales</taxon>
        <taxon>Dioscoreaceae</taxon>
        <taxon>Dioscorea</taxon>
    </lineage>
</organism>
<evidence type="ECO:0000313" key="1">
    <source>
        <dbReference type="EMBL" id="KAH7666828.1"/>
    </source>
</evidence>
<evidence type="ECO:0000313" key="2">
    <source>
        <dbReference type="Proteomes" id="UP000827976"/>
    </source>
</evidence>
<comment type="caution">
    <text evidence="1">The sequence shown here is derived from an EMBL/GenBank/DDBJ whole genome shotgun (WGS) entry which is preliminary data.</text>
</comment>
<keyword evidence="2" id="KW-1185">Reference proteome</keyword>
<name>A0ACB7V0Q0_DIOAL</name>
<dbReference type="EMBL" id="CM037022">
    <property type="protein sequence ID" value="KAH7666828.1"/>
    <property type="molecule type" value="Genomic_DNA"/>
</dbReference>
<proteinExistence type="predicted"/>
<dbReference type="Proteomes" id="UP000827976">
    <property type="component" value="Chromosome 12"/>
</dbReference>
<protein>
    <submittedName>
        <fullName evidence="1">Formin homology 2 domain (FH2 domain)-containing protein</fullName>
    </submittedName>
</protein>
<sequence>MHAMDFRTTTLHAPQTPPPPPPLPPPSSSPSPSPSHELIPLTLMLMETVGDSECGTSIYDQMRSHGLLRMSLVEEDGEEDHKEDIESSCGTYCYSHACLKEKFGERDVRQAVDDDDDDDDDADSLRRCSPVRLEKEEKKVVDSREEDRLFWEACLANRYPYN</sequence>
<gene>
    <name evidence="1" type="ORF">IHE45_12G021500</name>
</gene>
<accession>A0ACB7V0Q0</accession>
<reference evidence="2" key="1">
    <citation type="journal article" date="2022" name="Nat. Commun.">
        <title>Chromosome evolution and the genetic basis of agronomically important traits in greater yam.</title>
        <authorList>
            <person name="Bredeson J.V."/>
            <person name="Lyons J.B."/>
            <person name="Oniyinde I.O."/>
            <person name="Okereke N.R."/>
            <person name="Kolade O."/>
            <person name="Nnabue I."/>
            <person name="Nwadili C.O."/>
            <person name="Hribova E."/>
            <person name="Parker M."/>
            <person name="Nwogha J."/>
            <person name="Shu S."/>
            <person name="Carlson J."/>
            <person name="Kariba R."/>
            <person name="Muthemba S."/>
            <person name="Knop K."/>
            <person name="Barton G.J."/>
            <person name="Sherwood A.V."/>
            <person name="Lopez-Montes A."/>
            <person name="Asiedu R."/>
            <person name="Jamnadass R."/>
            <person name="Muchugi A."/>
            <person name="Goodstein D."/>
            <person name="Egesi C.N."/>
            <person name="Featherston J."/>
            <person name="Asfaw A."/>
            <person name="Simpson G.G."/>
            <person name="Dolezel J."/>
            <person name="Hendre P.S."/>
            <person name="Van Deynze A."/>
            <person name="Kumar P.L."/>
            <person name="Obidiegwu J.E."/>
            <person name="Bhattacharjee R."/>
            <person name="Rokhsar D.S."/>
        </authorList>
    </citation>
    <scope>NUCLEOTIDE SEQUENCE [LARGE SCALE GENOMIC DNA]</scope>
    <source>
        <strain evidence="2">cv. TDa95/00328</strain>
    </source>
</reference>